<dbReference type="RefSeq" id="WP_327445205.1">
    <property type="nucleotide sequence ID" value="NZ_WHJC01000262.1"/>
</dbReference>
<evidence type="ECO:0000256" key="2">
    <source>
        <dbReference type="ARBA" id="ARBA00004496"/>
    </source>
</evidence>
<dbReference type="NCBIfam" id="NF003629">
    <property type="entry name" value="PRK05270.1-2"/>
    <property type="match status" value="1"/>
</dbReference>
<gene>
    <name evidence="10" type="primary">galT</name>
    <name evidence="13" type="ORF">GBZ86_12820</name>
</gene>
<evidence type="ECO:0000259" key="12">
    <source>
        <dbReference type="Pfam" id="PF02744"/>
    </source>
</evidence>
<dbReference type="AlphaFoldDB" id="A0A6I1MR27"/>
<comment type="similarity">
    <text evidence="4 10">Belongs to the galactose-1-phosphate uridylyltransferase type 2 family.</text>
</comment>
<dbReference type="PROSITE" id="PS01163">
    <property type="entry name" value="GAL_P_UDP_TRANSF_II"/>
    <property type="match status" value="1"/>
</dbReference>
<dbReference type="PANTHER" id="PTHR39191">
    <property type="entry name" value="GALACTOSE-1-PHOSPHATE URIDYLYLTRANSFERASE"/>
    <property type="match status" value="1"/>
</dbReference>
<evidence type="ECO:0000256" key="10">
    <source>
        <dbReference type="HAMAP-Rule" id="MF_00571"/>
    </source>
</evidence>
<organism evidence="13 14">
    <name type="scientific">Clostridium tarantellae</name>
    <dbReference type="NCBI Taxonomy" id="39493"/>
    <lineage>
        <taxon>Bacteria</taxon>
        <taxon>Bacillati</taxon>
        <taxon>Bacillota</taxon>
        <taxon>Clostridia</taxon>
        <taxon>Eubacteriales</taxon>
        <taxon>Clostridiaceae</taxon>
        <taxon>Clostridium</taxon>
    </lineage>
</organism>
<dbReference type="PANTHER" id="PTHR39191:SF1">
    <property type="entry name" value="DUF4922 DOMAIN-CONTAINING PROTEIN"/>
    <property type="match status" value="1"/>
</dbReference>
<dbReference type="EC" id="2.7.7.12" evidence="10"/>
<keyword evidence="5 10" id="KW-0963">Cytoplasm</keyword>
<evidence type="ECO:0000256" key="1">
    <source>
        <dbReference type="ARBA" id="ARBA00001107"/>
    </source>
</evidence>
<dbReference type="PIRSF" id="PIRSF006005">
    <property type="entry name" value="GalT_BS"/>
    <property type="match status" value="1"/>
</dbReference>
<dbReference type="Pfam" id="PF02744">
    <property type="entry name" value="GalP_UDP_tr_C"/>
    <property type="match status" value="1"/>
</dbReference>
<dbReference type="GO" id="GO:0005737">
    <property type="term" value="C:cytoplasm"/>
    <property type="evidence" value="ECO:0007669"/>
    <property type="project" value="UniProtKB-SubCell"/>
</dbReference>
<protein>
    <recommendedName>
        <fullName evidence="10">Galactose-1-phosphate uridylyltransferase</fullName>
        <shortName evidence="10">Gal-1-P uridylyltransferase</shortName>
        <ecNumber evidence="10">2.7.7.12</ecNumber>
    </recommendedName>
    <alternativeName>
        <fullName evidence="10">UDP-glucose--hexose-1-phosphate uridylyltransferase</fullName>
    </alternativeName>
</protein>
<proteinExistence type="inferred from homology"/>
<comment type="caution">
    <text evidence="13">The sequence shown here is derived from an EMBL/GenBank/DDBJ whole genome shotgun (WGS) entry which is preliminary data.</text>
</comment>
<evidence type="ECO:0000256" key="5">
    <source>
        <dbReference type="ARBA" id="ARBA00022490"/>
    </source>
</evidence>
<feature type="domain" description="Galactose-1-phosphate uridyl transferase C-terminal" evidence="12">
    <location>
        <begin position="245"/>
        <end position="439"/>
    </location>
</feature>
<dbReference type="HAMAP" id="MF_00571">
    <property type="entry name" value="GalP_UDP_trans"/>
    <property type="match status" value="1"/>
</dbReference>
<evidence type="ECO:0000313" key="13">
    <source>
        <dbReference type="EMBL" id="MPQ44627.1"/>
    </source>
</evidence>
<dbReference type="Proteomes" id="UP000430345">
    <property type="component" value="Unassembled WGS sequence"/>
</dbReference>
<dbReference type="InterPro" id="IPR005849">
    <property type="entry name" value="GalP_Utransf_N"/>
</dbReference>
<comment type="catalytic activity">
    <reaction evidence="1 10">
        <text>alpha-D-galactose 1-phosphate + UDP-alpha-D-glucose = alpha-D-glucose 1-phosphate + UDP-alpha-D-galactose</text>
        <dbReference type="Rhea" id="RHEA:13989"/>
        <dbReference type="ChEBI" id="CHEBI:58336"/>
        <dbReference type="ChEBI" id="CHEBI:58601"/>
        <dbReference type="ChEBI" id="CHEBI:58885"/>
        <dbReference type="ChEBI" id="CHEBI:66914"/>
        <dbReference type="EC" id="2.7.7.12"/>
    </reaction>
</comment>
<comment type="subcellular location">
    <subcellularLocation>
        <location evidence="2 10">Cytoplasm</location>
    </subcellularLocation>
</comment>
<dbReference type="EMBL" id="WHJC01000262">
    <property type="protein sequence ID" value="MPQ44627.1"/>
    <property type="molecule type" value="Genomic_DNA"/>
</dbReference>
<keyword evidence="7 10" id="KW-0548">Nucleotidyltransferase</keyword>
<keyword evidence="9 10" id="KW-0119">Carbohydrate metabolism</keyword>
<evidence type="ECO:0000313" key="14">
    <source>
        <dbReference type="Proteomes" id="UP000430345"/>
    </source>
</evidence>
<feature type="domain" description="Galactose-1-phosphate uridyl transferase N-terminal" evidence="11">
    <location>
        <begin position="21"/>
        <end position="229"/>
    </location>
</feature>
<evidence type="ECO:0000256" key="7">
    <source>
        <dbReference type="ARBA" id="ARBA00022695"/>
    </source>
</evidence>
<evidence type="ECO:0000256" key="6">
    <source>
        <dbReference type="ARBA" id="ARBA00022679"/>
    </source>
</evidence>
<name>A0A6I1MR27_9CLOT</name>
<dbReference type="InterPro" id="IPR023425">
    <property type="entry name" value="GalP_uridyl_Trfase_II_CS"/>
</dbReference>
<dbReference type="GO" id="GO:0006012">
    <property type="term" value="P:galactose metabolic process"/>
    <property type="evidence" value="ECO:0007669"/>
    <property type="project" value="UniProtKB-UniRule"/>
</dbReference>
<dbReference type="UniPathway" id="UPA00214"/>
<dbReference type="InterPro" id="IPR000766">
    <property type="entry name" value="GalP_uridyl_Trfase_II"/>
</dbReference>
<evidence type="ECO:0000259" key="11">
    <source>
        <dbReference type="Pfam" id="PF01087"/>
    </source>
</evidence>
<comment type="pathway">
    <text evidence="3 10">Carbohydrate metabolism; galactose metabolism.</text>
</comment>
<evidence type="ECO:0000256" key="9">
    <source>
        <dbReference type="ARBA" id="ARBA00023277"/>
    </source>
</evidence>
<keyword evidence="6 10" id="KW-0808">Transferase</keyword>
<sequence length="498" mass="57689">MNKLNSLIDRLITLSIDNGLIDKMDEIYVRNRLLSILKENNYSTGEKLNLTLHETLNELINIAINKDLISNSLYEKDIFSSNLMNCFIPSPSIINKEFLNRYEINPIEATNYFYNLSKSSNYIRTDRIAKNINFKSSSNYGDMEITINLSKPEKDPKQIALERNSIKSNYPKCLLCTENEGFEGTITHPDRANHRMIRFNINNKNWMLQYSPYLYYNEHCILLCNNHIPMKINKDTFINLLQFVDKIPHYFIGSNADLPIVGGSILSHEHYQGGNHTFPMNSAKKIFDFTLDRYKDICLEVLNWPLSTIRLKGSNILTLVDCSQHILNTWRNYSDESVEILSHSNNEPHNTITPIVRKENDEFIVDLVLRNNRTSKEHPLGIFHPHVDVQHIKKENIGLIEVMGLAVLPGRLLNELEDIKKFILNELIIEKIPKYHSEWCIELKAKYTEIKNSIPIDDFINTALANKFVKVLEYCGVFNINTSEGINAFKKFVSVLNK</sequence>
<reference evidence="13 14" key="1">
    <citation type="submission" date="2019-10" db="EMBL/GenBank/DDBJ databases">
        <title>The Genome Sequence of Clostridium tarantellae Isolated from Fish Brain.</title>
        <authorList>
            <person name="Bano L."/>
            <person name="Kiel M."/>
            <person name="Sales G."/>
            <person name="Doxey A.C."/>
            <person name="Mansfield M.J."/>
            <person name="Schiavone M."/>
            <person name="Rossetto O."/>
            <person name="Pirazzini M."/>
            <person name="Dobrindt U."/>
            <person name="Montecucco C."/>
        </authorList>
    </citation>
    <scope>NUCLEOTIDE SEQUENCE [LARGE SCALE GENOMIC DNA]</scope>
    <source>
        <strain evidence="13 14">DSM 3997</strain>
    </source>
</reference>
<keyword evidence="14" id="KW-1185">Reference proteome</keyword>
<dbReference type="InterPro" id="IPR005850">
    <property type="entry name" value="GalP_Utransf_C"/>
</dbReference>
<evidence type="ECO:0000256" key="8">
    <source>
        <dbReference type="ARBA" id="ARBA00023144"/>
    </source>
</evidence>
<keyword evidence="8 10" id="KW-0299">Galactose metabolism</keyword>
<dbReference type="Pfam" id="PF01087">
    <property type="entry name" value="GalP_UDP_transf"/>
    <property type="match status" value="1"/>
</dbReference>
<dbReference type="GO" id="GO:0008108">
    <property type="term" value="F:UDP-glucose:hexose-1-phosphate uridylyltransferase activity"/>
    <property type="evidence" value="ECO:0007669"/>
    <property type="project" value="UniProtKB-UniRule"/>
</dbReference>
<accession>A0A6I1MR27</accession>
<evidence type="ECO:0000256" key="3">
    <source>
        <dbReference type="ARBA" id="ARBA00004947"/>
    </source>
</evidence>
<evidence type="ECO:0000256" key="4">
    <source>
        <dbReference type="ARBA" id="ARBA00008706"/>
    </source>
</evidence>